<comment type="caution">
    <text evidence="11">The sequence shown here is derived from an EMBL/GenBank/DDBJ whole genome shotgun (WGS) entry which is preliminary data.</text>
</comment>
<keyword evidence="10" id="KW-0325">Glycoprotein</keyword>
<dbReference type="InterPro" id="IPR001611">
    <property type="entry name" value="Leu-rich_rpt"/>
</dbReference>
<evidence type="ECO:0000256" key="9">
    <source>
        <dbReference type="ARBA" id="ARBA00023170"/>
    </source>
</evidence>
<evidence type="ECO:0000256" key="1">
    <source>
        <dbReference type="ARBA" id="ARBA00004251"/>
    </source>
</evidence>
<dbReference type="PRINTS" id="PR00019">
    <property type="entry name" value="LEURICHRPT"/>
</dbReference>
<evidence type="ECO:0000256" key="2">
    <source>
        <dbReference type="ARBA" id="ARBA00009592"/>
    </source>
</evidence>
<evidence type="ECO:0000313" key="12">
    <source>
        <dbReference type="Proteomes" id="UP001174677"/>
    </source>
</evidence>
<comment type="subcellular location">
    <subcellularLocation>
        <location evidence="1">Cell membrane</location>
        <topology evidence="1">Single-pass type I membrane protein</topology>
    </subcellularLocation>
</comment>
<evidence type="ECO:0000256" key="8">
    <source>
        <dbReference type="ARBA" id="ARBA00023136"/>
    </source>
</evidence>
<protein>
    <submittedName>
        <fullName evidence="11">Uncharacterized protein</fullName>
    </submittedName>
</protein>
<evidence type="ECO:0000256" key="10">
    <source>
        <dbReference type="ARBA" id="ARBA00023180"/>
    </source>
</evidence>
<accession>A0ABQ9LG44</accession>
<name>A0ABQ9LG44_HEVBR</name>
<keyword evidence="9" id="KW-0675">Receptor</keyword>
<gene>
    <name evidence="11" type="ORF">P3X46_023903</name>
</gene>
<dbReference type="Proteomes" id="UP001174677">
    <property type="component" value="Chromosome 13"/>
</dbReference>
<keyword evidence="7" id="KW-1133">Transmembrane helix</keyword>
<organism evidence="11 12">
    <name type="scientific">Hevea brasiliensis</name>
    <name type="common">Para rubber tree</name>
    <name type="synonym">Siphonia brasiliensis</name>
    <dbReference type="NCBI Taxonomy" id="3981"/>
    <lineage>
        <taxon>Eukaryota</taxon>
        <taxon>Viridiplantae</taxon>
        <taxon>Streptophyta</taxon>
        <taxon>Embryophyta</taxon>
        <taxon>Tracheophyta</taxon>
        <taxon>Spermatophyta</taxon>
        <taxon>Magnoliopsida</taxon>
        <taxon>eudicotyledons</taxon>
        <taxon>Gunneridae</taxon>
        <taxon>Pentapetalae</taxon>
        <taxon>rosids</taxon>
        <taxon>fabids</taxon>
        <taxon>Malpighiales</taxon>
        <taxon>Euphorbiaceae</taxon>
        <taxon>Crotonoideae</taxon>
        <taxon>Micrandreae</taxon>
        <taxon>Hevea</taxon>
    </lineage>
</organism>
<dbReference type="InterPro" id="IPR032675">
    <property type="entry name" value="LRR_dom_sf"/>
</dbReference>
<evidence type="ECO:0000256" key="5">
    <source>
        <dbReference type="ARBA" id="ARBA00022692"/>
    </source>
</evidence>
<dbReference type="PANTHER" id="PTHR27004:SF203">
    <property type="entry name" value="LEUCINE-RICH REPEAT-CONTAINING N-TERMINAL PLANT-TYPE DOMAIN-CONTAINING PROTEIN"/>
    <property type="match status" value="1"/>
</dbReference>
<evidence type="ECO:0000313" key="11">
    <source>
        <dbReference type="EMBL" id="KAJ9164307.1"/>
    </source>
</evidence>
<reference evidence="11" key="1">
    <citation type="journal article" date="2023" name="Plant Biotechnol. J.">
        <title>Chromosome-level wild Hevea brasiliensis genome provides new tools for genomic-assisted breeding and valuable loci to elevate rubber yield.</title>
        <authorList>
            <person name="Cheng H."/>
            <person name="Song X."/>
            <person name="Hu Y."/>
            <person name="Wu T."/>
            <person name="Yang Q."/>
            <person name="An Z."/>
            <person name="Feng S."/>
            <person name="Deng Z."/>
            <person name="Wu W."/>
            <person name="Zeng X."/>
            <person name="Tu M."/>
            <person name="Wang X."/>
            <person name="Huang H."/>
        </authorList>
    </citation>
    <scope>NUCLEOTIDE SEQUENCE</scope>
    <source>
        <strain evidence="11">MT/VB/25A 57/8</strain>
    </source>
</reference>
<dbReference type="Gene3D" id="3.80.10.10">
    <property type="entry name" value="Ribonuclease Inhibitor"/>
    <property type="match status" value="1"/>
</dbReference>
<evidence type="ECO:0000256" key="3">
    <source>
        <dbReference type="ARBA" id="ARBA00022475"/>
    </source>
</evidence>
<proteinExistence type="inferred from homology"/>
<keyword evidence="12" id="KW-1185">Reference proteome</keyword>
<keyword evidence="4" id="KW-0433">Leucine-rich repeat</keyword>
<evidence type="ECO:0000256" key="7">
    <source>
        <dbReference type="ARBA" id="ARBA00022989"/>
    </source>
</evidence>
<comment type="similarity">
    <text evidence="2">Belongs to the RLP family.</text>
</comment>
<dbReference type="Pfam" id="PF00560">
    <property type="entry name" value="LRR_1"/>
    <property type="match status" value="1"/>
</dbReference>
<dbReference type="SUPFAM" id="SSF52058">
    <property type="entry name" value="L domain-like"/>
    <property type="match status" value="1"/>
</dbReference>
<keyword evidence="3" id="KW-1003">Cell membrane</keyword>
<keyword evidence="5" id="KW-0812">Transmembrane</keyword>
<evidence type="ECO:0000256" key="6">
    <source>
        <dbReference type="ARBA" id="ARBA00022737"/>
    </source>
</evidence>
<dbReference type="EMBL" id="JARPOI010000013">
    <property type="protein sequence ID" value="KAJ9164307.1"/>
    <property type="molecule type" value="Genomic_DNA"/>
</dbReference>
<evidence type="ECO:0000256" key="4">
    <source>
        <dbReference type="ARBA" id="ARBA00022614"/>
    </source>
</evidence>
<dbReference type="PANTHER" id="PTHR27004">
    <property type="entry name" value="RECEPTOR-LIKE PROTEIN 12 ISOFORM X1"/>
    <property type="match status" value="1"/>
</dbReference>
<dbReference type="Pfam" id="PF13855">
    <property type="entry name" value="LRR_8"/>
    <property type="match status" value="1"/>
</dbReference>
<keyword evidence="6" id="KW-0677">Repeat</keyword>
<sequence>MTITIKGVDFEVTKVLDIFAMIDLSNNQFRGEISENIGELELLKGQNFSHNHLSGHIPEAIGNLSNLEWLDLSSNKLVGRIPGQLVDLTFLEILNLSFNELTGPIPQGKQFNTFGIESYERNLELCGFPLPNDCANDITPPLILPEGDRSTGVIFEWNIILMDYASGLVAGVAMGYIVFQTGKPQWFVTTFESKRLKMEKR</sequence>
<keyword evidence="8" id="KW-0472">Membrane</keyword>